<evidence type="ECO:0000313" key="3">
    <source>
        <dbReference type="EMBL" id="SEP47494.1"/>
    </source>
</evidence>
<feature type="domain" description="DUF11" evidence="2">
    <location>
        <begin position="166"/>
        <end position="272"/>
    </location>
</feature>
<evidence type="ECO:0000313" key="4">
    <source>
        <dbReference type="Proteomes" id="UP000198582"/>
    </source>
</evidence>
<dbReference type="InterPro" id="IPR013783">
    <property type="entry name" value="Ig-like_fold"/>
</dbReference>
<keyword evidence="4" id="KW-1185">Reference proteome</keyword>
<dbReference type="GO" id="GO:0005975">
    <property type="term" value="P:carbohydrate metabolic process"/>
    <property type="evidence" value="ECO:0007669"/>
    <property type="project" value="UniProtKB-ARBA"/>
</dbReference>
<accession>A0A1H8Y5F4</accession>
<dbReference type="Pfam" id="PF01345">
    <property type="entry name" value="DUF11"/>
    <property type="match status" value="1"/>
</dbReference>
<feature type="chain" id="PRO_5011709234" evidence="1">
    <location>
        <begin position="33"/>
        <end position="284"/>
    </location>
</feature>
<sequence>MNLRRRRRSIAIVSMVAAAVAMVLVTPGAALADTPTSAITVSQTALQRGATFTVTETIYNPENFTVTGAKPALYGKEAAITDVADIVSCTVACGALGSSYRAVVGDLAPLQSATVTFTLKVKDTAPLGTLTLQDQFVGDNYAFDILDGAALTIGQAAGSADVSVALAASPAGVLTSQITYTITAANHGPDAATGVKLQANLPSGLVFSKSSSCTASGRTVTCAVASIPSGSSANASFTVTAGLLTIGTFTTTAQRQQSSPADSNAVNDKASRSCSAITSLLLHC</sequence>
<dbReference type="STRING" id="394193.SAMN04489732_111143"/>
<proteinExistence type="predicted"/>
<dbReference type="RefSeq" id="WP_245787470.1">
    <property type="nucleotide sequence ID" value="NZ_FOEF01000011.1"/>
</dbReference>
<organism evidence="3 4">
    <name type="scientific">Amycolatopsis saalfeldensis</name>
    <dbReference type="NCBI Taxonomy" id="394193"/>
    <lineage>
        <taxon>Bacteria</taxon>
        <taxon>Bacillati</taxon>
        <taxon>Actinomycetota</taxon>
        <taxon>Actinomycetes</taxon>
        <taxon>Pseudonocardiales</taxon>
        <taxon>Pseudonocardiaceae</taxon>
        <taxon>Amycolatopsis</taxon>
    </lineage>
</organism>
<dbReference type="InterPro" id="IPR001434">
    <property type="entry name" value="OmcB-like_DUF11"/>
</dbReference>
<dbReference type="Gene3D" id="2.60.40.10">
    <property type="entry name" value="Immunoglobulins"/>
    <property type="match status" value="1"/>
</dbReference>
<reference evidence="4" key="1">
    <citation type="submission" date="2016-10" db="EMBL/GenBank/DDBJ databases">
        <authorList>
            <person name="Varghese N."/>
            <person name="Submissions S."/>
        </authorList>
    </citation>
    <scope>NUCLEOTIDE SEQUENCE [LARGE SCALE GENOMIC DNA]</scope>
    <source>
        <strain evidence="4">DSM 44993</strain>
    </source>
</reference>
<evidence type="ECO:0000259" key="2">
    <source>
        <dbReference type="Pfam" id="PF01345"/>
    </source>
</evidence>
<dbReference type="AlphaFoldDB" id="A0A1H8Y5F4"/>
<dbReference type="EMBL" id="FOEF01000011">
    <property type="protein sequence ID" value="SEP47494.1"/>
    <property type="molecule type" value="Genomic_DNA"/>
</dbReference>
<keyword evidence="1" id="KW-0732">Signal</keyword>
<name>A0A1H8Y5F4_9PSEU</name>
<protein>
    <submittedName>
        <fullName evidence="3">Conserved repeat domain-containing protein</fullName>
    </submittedName>
</protein>
<dbReference type="NCBIfam" id="TIGR01451">
    <property type="entry name" value="B_ant_repeat"/>
    <property type="match status" value="1"/>
</dbReference>
<gene>
    <name evidence="3" type="ORF">SAMN04489732_111143</name>
</gene>
<dbReference type="InterPro" id="IPR047589">
    <property type="entry name" value="DUF11_rpt"/>
</dbReference>
<feature type="signal peptide" evidence="1">
    <location>
        <begin position="1"/>
        <end position="32"/>
    </location>
</feature>
<evidence type="ECO:0000256" key="1">
    <source>
        <dbReference type="SAM" id="SignalP"/>
    </source>
</evidence>
<dbReference type="Proteomes" id="UP000198582">
    <property type="component" value="Unassembled WGS sequence"/>
</dbReference>